<dbReference type="Proteomes" id="UP000192761">
    <property type="component" value="Unassembled WGS sequence"/>
</dbReference>
<gene>
    <name evidence="2" type="ORF">SAMN02745857_00440</name>
</gene>
<reference evidence="2 3" key="1">
    <citation type="submission" date="2017-04" db="EMBL/GenBank/DDBJ databases">
        <authorList>
            <person name="Afonso C.L."/>
            <person name="Miller P.J."/>
            <person name="Scott M.A."/>
            <person name="Spackman E."/>
            <person name="Goraichik I."/>
            <person name="Dimitrov K.M."/>
            <person name="Suarez D.L."/>
            <person name="Swayne D.E."/>
        </authorList>
    </citation>
    <scope>NUCLEOTIDE SEQUENCE [LARGE SCALE GENOMIC DNA]</scope>
    <source>
        <strain evidence="2 3">DSM 23236</strain>
    </source>
</reference>
<proteinExistence type="predicted"/>
<dbReference type="EMBL" id="FWXD01000002">
    <property type="protein sequence ID" value="SMC17975.1"/>
    <property type="molecule type" value="Genomic_DNA"/>
</dbReference>
<evidence type="ECO:0000313" key="2">
    <source>
        <dbReference type="EMBL" id="SMC17975.1"/>
    </source>
</evidence>
<dbReference type="STRING" id="1121001.SAMN02745857_00440"/>
<name>A0A1W1X247_9NEIS</name>
<keyword evidence="3" id="KW-1185">Reference proteome</keyword>
<evidence type="ECO:0000256" key="1">
    <source>
        <dbReference type="SAM" id="MobiDB-lite"/>
    </source>
</evidence>
<organism evidence="2 3">
    <name type="scientific">Andreprevotia lacus DSM 23236</name>
    <dbReference type="NCBI Taxonomy" id="1121001"/>
    <lineage>
        <taxon>Bacteria</taxon>
        <taxon>Pseudomonadati</taxon>
        <taxon>Pseudomonadota</taxon>
        <taxon>Betaproteobacteria</taxon>
        <taxon>Neisseriales</taxon>
        <taxon>Chitinibacteraceae</taxon>
        <taxon>Andreprevotia</taxon>
    </lineage>
</organism>
<feature type="region of interest" description="Disordered" evidence="1">
    <location>
        <begin position="1"/>
        <end position="27"/>
    </location>
</feature>
<evidence type="ECO:0000313" key="3">
    <source>
        <dbReference type="Proteomes" id="UP000192761"/>
    </source>
</evidence>
<accession>A0A1W1X247</accession>
<protein>
    <submittedName>
        <fullName evidence="2">Uncharacterized protein</fullName>
    </submittedName>
</protein>
<sequence>MQTTSILGGGSARARKSVPSLPIQTSKNSYRPASVSAERNARYALLKWLKPVVTLPLPPLTRDEYLSGYIPRFVSVSISAFCNSLSIVGQYPDGKLAALYVFLECPCSHRQRVAAHELAEWLAAREQMPVKVGRRTMF</sequence>
<dbReference type="AlphaFoldDB" id="A0A1W1X247"/>